<dbReference type="InterPro" id="IPR011009">
    <property type="entry name" value="Kinase-like_dom_sf"/>
</dbReference>
<dbReference type="PANTHER" id="PTHR21064">
    <property type="entry name" value="AMINOGLYCOSIDE PHOSPHOTRANSFERASE DOMAIN-CONTAINING PROTEIN-RELATED"/>
    <property type="match status" value="1"/>
</dbReference>
<reference evidence="3 4" key="1">
    <citation type="submission" date="2016-11" db="EMBL/GenBank/DDBJ databases">
        <authorList>
            <person name="Jaros S."/>
            <person name="Januszkiewicz K."/>
            <person name="Wedrychowicz H."/>
        </authorList>
    </citation>
    <scope>NUCLEOTIDE SEQUENCE [LARGE SCALE GENOMIC DNA]</scope>
    <source>
        <strain evidence="3 4">DSM 44666</strain>
    </source>
</reference>
<evidence type="ECO:0000313" key="3">
    <source>
        <dbReference type="EMBL" id="SHE93893.1"/>
    </source>
</evidence>
<dbReference type="Gene3D" id="3.90.1200.10">
    <property type="match status" value="1"/>
</dbReference>
<sequence>MMRSKVEGLFSQSISSIEVIKGGYLNRKWKVSLADGKWYFVKQYDEQRNQGKWSSIERSLSIQAWLNVQGVACPRVYPDLGQFLITLPSDDSFAVMDLIKGVHVMPGKPTELQMYHWGEACGKLHFHLQRIPATTLHWVPKPSQVYQEWSKQYQLAKKYKDQHFMTVLNRQKEILDSLDFSLFTVCRHGWAHWDMSIYNVLFNQENFVGVVDFDRMRYVYPELDVGRAILSGCLVHGVMDKQKVNEFLRGYQAWIPFFKRSDLARAWRLIWVKESTWWLRIDTLSKGEVPQRFLAEIIWLQDHWKQLEEWI</sequence>
<keyword evidence="3" id="KW-0418">Kinase</keyword>
<dbReference type="InterPro" id="IPR002575">
    <property type="entry name" value="Aminoglycoside_PTrfase"/>
</dbReference>
<dbReference type="GO" id="GO:0019202">
    <property type="term" value="F:amino acid kinase activity"/>
    <property type="evidence" value="ECO:0007669"/>
    <property type="project" value="TreeGrafter"/>
</dbReference>
<accession>A0A1M4XKW8</accession>
<proteinExistence type="inferred from homology"/>
<dbReference type="STRING" id="112248.SAMN05444392_10545"/>
<keyword evidence="4" id="KW-1185">Reference proteome</keyword>
<evidence type="ECO:0000259" key="2">
    <source>
        <dbReference type="Pfam" id="PF01636"/>
    </source>
</evidence>
<dbReference type="AlphaFoldDB" id="A0A1M4XKW8"/>
<feature type="domain" description="Aminoglycoside phosphotransferase" evidence="2">
    <location>
        <begin position="17"/>
        <end position="233"/>
    </location>
</feature>
<dbReference type="Gene3D" id="3.30.200.20">
    <property type="entry name" value="Phosphorylase Kinase, domain 1"/>
    <property type="match status" value="1"/>
</dbReference>
<evidence type="ECO:0000256" key="1">
    <source>
        <dbReference type="ARBA" id="ARBA00038240"/>
    </source>
</evidence>
<dbReference type="RefSeq" id="WP_073154672.1">
    <property type="nucleotide sequence ID" value="NZ_FQVL01000005.1"/>
</dbReference>
<organism evidence="3 4">
    <name type="scientific">Seinonella peptonophila</name>
    <dbReference type="NCBI Taxonomy" id="112248"/>
    <lineage>
        <taxon>Bacteria</taxon>
        <taxon>Bacillati</taxon>
        <taxon>Bacillota</taxon>
        <taxon>Bacilli</taxon>
        <taxon>Bacillales</taxon>
        <taxon>Thermoactinomycetaceae</taxon>
        <taxon>Seinonella</taxon>
    </lineage>
</organism>
<protein>
    <submittedName>
        <fullName evidence="3">Homoserine kinase type II</fullName>
    </submittedName>
</protein>
<dbReference type="InterPro" id="IPR050249">
    <property type="entry name" value="Pseudomonas-type_ThrB"/>
</dbReference>
<dbReference type="Pfam" id="PF01636">
    <property type="entry name" value="APH"/>
    <property type="match status" value="1"/>
</dbReference>
<gene>
    <name evidence="3" type="ORF">SAMN05444392_10545</name>
</gene>
<dbReference type="Proteomes" id="UP000184476">
    <property type="component" value="Unassembled WGS sequence"/>
</dbReference>
<dbReference type="PANTHER" id="PTHR21064:SF6">
    <property type="entry name" value="AMINOGLYCOSIDE PHOSPHOTRANSFERASE DOMAIN-CONTAINING PROTEIN"/>
    <property type="match status" value="1"/>
</dbReference>
<keyword evidence="3" id="KW-0808">Transferase</keyword>
<dbReference type="EMBL" id="FQVL01000005">
    <property type="protein sequence ID" value="SHE93893.1"/>
    <property type="molecule type" value="Genomic_DNA"/>
</dbReference>
<dbReference type="SUPFAM" id="SSF56112">
    <property type="entry name" value="Protein kinase-like (PK-like)"/>
    <property type="match status" value="1"/>
</dbReference>
<comment type="similarity">
    <text evidence="1">Belongs to the pseudomonas-type ThrB family.</text>
</comment>
<evidence type="ECO:0000313" key="4">
    <source>
        <dbReference type="Proteomes" id="UP000184476"/>
    </source>
</evidence>
<name>A0A1M4XKW8_9BACL</name>